<evidence type="ECO:0000313" key="4">
    <source>
        <dbReference type="Proteomes" id="UP001183809"/>
    </source>
</evidence>
<dbReference type="InterPro" id="IPR058548">
    <property type="entry name" value="MlaB-like_STAS"/>
</dbReference>
<protein>
    <submittedName>
        <fullName evidence="3">STAS domain-containing protein</fullName>
    </submittedName>
</protein>
<feature type="domain" description="MlaB-like STAS" evidence="2">
    <location>
        <begin position="73"/>
        <end position="151"/>
    </location>
</feature>
<organism evidence="3 4">
    <name type="scientific">Streptomyces gibsoniae</name>
    <dbReference type="NCBI Taxonomy" id="3075529"/>
    <lineage>
        <taxon>Bacteria</taxon>
        <taxon>Bacillati</taxon>
        <taxon>Actinomycetota</taxon>
        <taxon>Actinomycetes</taxon>
        <taxon>Kitasatosporales</taxon>
        <taxon>Streptomycetaceae</taxon>
        <taxon>Streptomyces</taxon>
    </lineage>
</organism>
<dbReference type="InterPro" id="IPR036513">
    <property type="entry name" value="STAS_dom_sf"/>
</dbReference>
<evidence type="ECO:0000259" key="2">
    <source>
        <dbReference type="Pfam" id="PF13466"/>
    </source>
</evidence>
<evidence type="ECO:0000256" key="1">
    <source>
        <dbReference type="SAM" id="MobiDB-lite"/>
    </source>
</evidence>
<name>A0ABU2U0Z7_9ACTN</name>
<dbReference type="Pfam" id="PF13466">
    <property type="entry name" value="STAS_2"/>
    <property type="match status" value="1"/>
</dbReference>
<evidence type="ECO:0000313" key="3">
    <source>
        <dbReference type="EMBL" id="MDT0466755.1"/>
    </source>
</evidence>
<dbReference type="Gene3D" id="3.30.750.24">
    <property type="entry name" value="STAS domain"/>
    <property type="match status" value="1"/>
</dbReference>
<keyword evidence="4" id="KW-1185">Reference proteome</keyword>
<feature type="region of interest" description="Disordered" evidence="1">
    <location>
        <begin position="160"/>
        <end position="179"/>
    </location>
</feature>
<reference evidence="4" key="1">
    <citation type="submission" date="2023-07" db="EMBL/GenBank/DDBJ databases">
        <title>30 novel species of actinomycetes from the DSMZ collection.</title>
        <authorList>
            <person name="Nouioui I."/>
        </authorList>
    </citation>
    <scope>NUCLEOTIDE SEQUENCE [LARGE SCALE GENOMIC DNA]</scope>
    <source>
        <strain evidence="4">DSM 41699</strain>
    </source>
</reference>
<comment type="caution">
    <text evidence="3">The sequence shown here is derived from an EMBL/GenBank/DDBJ whole genome shotgun (WGS) entry which is preliminary data.</text>
</comment>
<proteinExistence type="predicted"/>
<dbReference type="SUPFAM" id="SSF52091">
    <property type="entry name" value="SpoIIaa-like"/>
    <property type="match status" value="1"/>
</dbReference>
<accession>A0ABU2U0Z7</accession>
<sequence length="179" mass="18827">MSLHGEPKGDVHQVLSAVKFGDTITLPAPFDLTLDTSLFPADRSRRRARPPMTSACRCRLPNVDATTPAVLYLPVSLGRDEVAALCEDVRALLVSGGAEAVVCDASRTGPATLTTVDALARLQLAARRVGGRIRLRHPAPALRALLDLAGLPIELEGQAEQGEPALGVEEAVEPGDPAL</sequence>
<dbReference type="RefSeq" id="WP_311698215.1">
    <property type="nucleotide sequence ID" value="NZ_JAVREY010000042.1"/>
</dbReference>
<gene>
    <name evidence="3" type="ORF">RM764_27760</name>
</gene>
<dbReference type="EMBL" id="JAVREY010000042">
    <property type="protein sequence ID" value="MDT0466755.1"/>
    <property type="molecule type" value="Genomic_DNA"/>
</dbReference>
<dbReference type="Proteomes" id="UP001183809">
    <property type="component" value="Unassembled WGS sequence"/>
</dbReference>